<accession>A0ACB9F095</accession>
<reference evidence="2" key="1">
    <citation type="journal article" date="2022" name="Mol. Ecol. Resour.">
        <title>The genomes of chicory, endive, great burdock and yacon provide insights into Asteraceae palaeo-polyploidization history and plant inulin production.</title>
        <authorList>
            <person name="Fan W."/>
            <person name="Wang S."/>
            <person name="Wang H."/>
            <person name="Wang A."/>
            <person name="Jiang F."/>
            <person name="Liu H."/>
            <person name="Zhao H."/>
            <person name="Xu D."/>
            <person name="Zhang Y."/>
        </authorList>
    </citation>
    <scope>NUCLEOTIDE SEQUENCE [LARGE SCALE GENOMIC DNA]</scope>
    <source>
        <strain evidence="2">cv. Punajuju</strain>
    </source>
</reference>
<protein>
    <submittedName>
        <fullName evidence="1">Uncharacterized protein</fullName>
    </submittedName>
</protein>
<sequence>MGTEATTCIRLEPVETSPEILKGLGKLKKLRVLLLSGREDDSSSSDWKFDQVNFPNALQFLNWEGYPLRSLPQTFRGNNLVGLELPHSRIMQFWESGEKKVLKKLKFLSLTAINVPASTENYRKRSFADLEATNRGGDST</sequence>
<keyword evidence="2" id="KW-1185">Reference proteome</keyword>
<evidence type="ECO:0000313" key="1">
    <source>
        <dbReference type="EMBL" id="KAI3764522.1"/>
    </source>
</evidence>
<comment type="caution">
    <text evidence="1">The sequence shown here is derived from an EMBL/GenBank/DDBJ whole genome shotgun (WGS) entry which is preliminary data.</text>
</comment>
<proteinExistence type="predicted"/>
<name>A0ACB9F095_CICIN</name>
<dbReference type="EMBL" id="CM042011">
    <property type="protein sequence ID" value="KAI3764522.1"/>
    <property type="molecule type" value="Genomic_DNA"/>
</dbReference>
<evidence type="ECO:0000313" key="2">
    <source>
        <dbReference type="Proteomes" id="UP001055811"/>
    </source>
</evidence>
<reference evidence="1 2" key="2">
    <citation type="journal article" date="2022" name="Mol. Ecol. Resour.">
        <title>The genomes of chicory, endive, great burdock and yacon provide insights into Asteraceae paleo-polyploidization history and plant inulin production.</title>
        <authorList>
            <person name="Fan W."/>
            <person name="Wang S."/>
            <person name="Wang H."/>
            <person name="Wang A."/>
            <person name="Jiang F."/>
            <person name="Liu H."/>
            <person name="Zhao H."/>
            <person name="Xu D."/>
            <person name="Zhang Y."/>
        </authorList>
    </citation>
    <scope>NUCLEOTIDE SEQUENCE [LARGE SCALE GENOMIC DNA]</scope>
    <source>
        <strain evidence="2">cv. Punajuju</strain>
        <tissue evidence="1">Leaves</tissue>
    </source>
</reference>
<dbReference type="Proteomes" id="UP001055811">
    <property type="component" value="Linkage Group LG03"/>
</dbReference>
<gene>
    <name evidence="1" type="ORF">L2E82_14533</name>
</gene>
<organism evidence="1 2">
    <name type="scientific">Cichorium intybus</name>
    <name type="common">Chicory</name>
    <dbReference type="NCBI Taxonomy" id="13427"/>
    <lineage>
        <taxon>Eukaryota</taxon>
        <taxon>Viridiplantae</taxon>
        <taxon>Streptophyta</taxon>
        <taxon>Embryophyta</taxon>
        <taxon>Tracheophyta</taxon>
        <taxon>Spermatophyta</taxon>
        <taxon>Magnoliopsida</taxon>
        <taxon>eudicotyledons</taxon>
        <taxon>Gunneridae</taxon>
        <taxon>Pentapetalae</taxon>
        <taxon>asterids</taxon>
        <taxon>campanulids</taxon>
        <taxon>Asterales</taxon>
        <taxon>Asteraceae</taxon>
        <taxon>Cichorioideae</taxon>
        <taxon>Cichorieae</taxon>
        <taxon>Cichoriinae</taxon>
        <taxon>Cichorium</taxon>
    </lineage>
</organism>